<keyword evidence="1" id="KW-0472">Membrane</keyword>
<dbReference type="Proteomes" id="UP001172155">
    <property type="component" value="Unassembled WGS sequence"/>
</dbReference>
<keyword evidence="3" id="KW-1185">Reference proteome</keyword>
<reference evidence="2" key="1">
    <citation type="submission" date="2023-06" db="EMBL/GenBank/DDBJ databases">
        <title>Genome-scale phylogeny and comparative genomics of the fungal order Sordariales.</title>
        <authorList>
            <consortium name="Lawrence Berkeley National Laboratory"/>
            <person name="Hensen N."/>
            <person name="Bonometti L."/>
            <person name="Westerberg I."/>
            <person name="Brannstrom I.O."/>
            <person name="Guillou S."/>
            <person name="Cros-Aarteil S."/>
            <person name="Calhoun S."/>
            <person name="Haridas S."/>
            <person name="Kuo A."/>
            <person name="Mondo S."/>
            <person name="Pangilinan J."/>
            <person name="Riley R."/>
            <person name="LaButti K."/>
            <person name="Andreopoulos B."/>
            <person name="Lipzen A."/>
            <person name="Chen C."/>
            <person name="Yanf M."/>
            <person name="Daum C."/>
            <person name="Ng V."/>
            <person name="Clum A."/>
            <person name="Steindorff A."/>
            <person name="Ohm R."/>
            <person name="Martin F."/>
            <person name="Silar P."/>
            <person name="Natvig D."/>
            <person name="Lalanne C."/>
            <person name="Gautier V."/>
            <person name="Ament-velasquez S.L."/>
            <person name="Kruys A."/>
            <person name="Hutchinson M.I."/>
            <person name="Powell A.J."/>
            <person name="Barry K."/>
            <person name="Miller A.N."/>
            <person name="Grigoriev I.V."/>
            <person name="Debuchy R."/>
            <person name="Gladieux P."/>
            <person name="Thoren M.H."/>
            <person name="Johannesson H."/>
        </authorList>
    </citation>
    <scope>NUCLEOTIDE SEQUENCE</scope>
    <source>
        <strain evidence="2">SMH3187-1</strain>
    </source>
</reference>
<feature type="transmembrane region" description="Helical" evidence="1">
    <location>
        <begin position="191"/>
        <end position="214"/>
    </location>
</feature>
<dbReference type="EMBL" id="JAUKUD010000006">
    <property type="protein sequence ID" value="KAK0740330.1"/>
    <property type="molecule type" value="Genomic_DNA"/>
</dbReference>
<feature type="transmembrane region" description="Helical" evidence="1">
    <location>
        <begin position="153"/>
        <end position="179"/>
    </location>
</feature>
<feature type="transmembrane region" description="Helical" evidence="1">
    <location>
        <begin position="100"/>
        <end position="118"/>
    </location>
</feature>
<keyword evidence="1" id="KW-0812">Transmembrane</keyword>
<evidence type="ECO:0000313" key="2">
    <source>
        <dbReference type="EMBL" id="KAK0740330.1"/>
    </source>
</evidence>
<name>A0AA40EJD0_9PEZI</name>
<evidence type="ECO:0000256" key="1">
    <source>
        <dbReference type="SAM" id="Phobius"/>
    </source>
</evidence>
<keyword evidence="1" id="KW-1133">Transmembrane helix</keyword>
<evidence type="ECO:0000313" key="3">
    <source>
        <dbReference type="Proteomes" id="UP001172155"/>
    </source>
</evidence>
<accession>A0AA40EJD0</accession>
<protein>
    <recommendedName>
        <fullName evidence="4">Transmembrane protein</fullName>
    </recommendedName>
</protein>
<feature type="transmembrane region" description="Helical" evidence="1">
    <location>
        <begin position="220"/>
        <end position="242"/>
    </location>
</feature>
<sequence>MEDEDAAKTTAIPVLKGPRLRVEIKTAGRVTDLGTVDSVQLLWQVLSNGLTLYPARMHQGDVHNTFDPTASAMAETIANNIWRSHMAQIFVSLRMARRTLSLFYLWFIVASACASVYIRSQIYELLCDRFPSVASCPTDGAGMRARLHQLEGIQSMVVVVTISAATATIVLISIVCPWINNDRWHRSASSVSFIVVGLFWDFRVSLLESLFGSAYEHKDWVVASPILGLLISGAAQTVAVWFGDSPMYLLAWSLGIAAKLGFLLTVVVWAWRTRVLQLLAVIIVVPRMVRGTVRFTRSLFGAARFRKPGAYTHGVHFFATDTGVMGSTSDGPVQLPRTPMFGIYYGYDKERDRLRKQYIWL</sequence>
<proteinExistence type="predicted"/>
<evidence type="ECO:0008006" key="4">
    <source>
        <dbReference type="Google" id="ProtNLM"/>
    </source>
</evidence>
<feature type="transmembrane region" description="Helical" evidence="1">
    <location>
        <begin position="249"/>
        <end position="271"/>
    </location>
</feature>
<comment type="caution">
    <text evidence="2">The sequence shown here is derived from an EMBL/GenBank/DDBJ whole genome shotgun (WGS) entry which is preliminary data.</text>
</comment>
<gene>
    <name evidence="2" type="ORF">B0T18DRAFT_431666</name>
</gene>
<organism evidence="2 3">
    <name type="scientific">Schizothecium vesticola</name>
    <dbReference type="NCBI Taxonomy" id="314040"/>
    <lineage>
        <taxon>Eukaryota</taxon>
        <taxon>Fungi</taxon>
        <taxon>Dikarya</taxon>
        <taxon>Ascomycota</taxon>
        <taxon>Pezizomycotina</taxon>
        <taxon>Sordariomycetes</taxon>
        <taxon>Sordariomycetidae</taxon>
        <taxon>Sordariales</taxon>
        <taxon>Schizotheciaceae</taxon>
        <taxon>Schizothecium</taxon>
    </lineage>
</organism>
<dbReference type="AlphaFoldDB" id="A0AA40EJD0"/>